<accession>A0A7Y1AAM6</accession>
<dbReference type="AlphaFoldDB" id="A0A7Y1AAM6"/>
<gene>
    <name evidence="1" type="ORF">HBO38_28020</name>
</gene>
<name>A0A7Y1AAM6_PSEVE</name>
<dbReference type="RefSeq" id="WP_169885766.1">
    <property type="nucleotide sequence ID" value="NZ_JAAQWG010000054.1"/>
</dbReference>
<dbReference type="Proteomes" id="UP000537729">
    <property type="component" value="Unassembled WGS sequence"/>
</dbReference>
<comment type="caution">
    <text evidence="1">The sequence shown here is derived from an EMBL/GenBank/DDBJ whole genome shotgun (WGS) entry which is preliminary data.</text>
</comment>
<evidence type="ECO:0000313" key="2">
    <source>
        <dbReference type="Proteomes" id="UP000537729"/>
    </source>
</evidence>
<dbReference type="EMBL" id="JAAQWG010000054">
    <property type="protein sequence ID" value="NMY12225.1"/>
    <property type="molecule type" value="Genomic_DNA"/>
</dbReference>
<reference evidence="1 2" key="1">
    <citation type="journal article" date="2020" name="Front. Microbiol.">
        <title>Genetic Organization of the aprX-lipA2 Operon Affects the Proteolytic Potential of Pseudomonas Species in Milk.</title>
        <authorList>
            <person name="Maier C."/>
            <person name="Huptas C."/>
            <person name="von Neubeck M."/>
            <person name="Scherer S."/>
            <person name="Wenning M."/>
            <person name="Lucking G."/>
        </authorList>
    </citation>
    <scope>NUCLEOTIDE SEQUENCE [LARGE SCALE GENOMIC DNA]</scope>
    <source>
        <strain evidence="1 2">DSM 16272</strain>
    </source>
</reference>
<evidence type="ECO:0000313" key="1">
    <source>
        <dbReference type="EMBL" id="NMY12225.1"/>
    </source>
</evidence>
<protein>
    <submittedName>
        <fullName evidence="1">Uncharacterized protein</fullName>
    </submittedName>
</protein>
<proteinExistence type="predicted"/>
<organism evidence="1 2">
    <name type="scientific">Pseudomonas veronii</name>
    <dbReference type="NCBI Taxonomy" id="76761"/>
    <lineage>
        <taxon>Bacteria</taxon>
        <taxon>Pseudomonadati</taxon>
        <taxon>Pseudomonadota</taxon>
        <taxon>Gammaproteobacteria</taxon>
        <taxon>Pseudomonadales</taxon>
        <taxon>Pseudomonadaceae</taxon>
        <taxon>Pseudomonas</taxon>
    </lineage>
</organism>
<sequence length="425" mass="47408">MGFFSDLGSAFSDFVSDVVDTVVTAVPNIISKVKEVAVNTISWLADEAEIFVGDVQKIWQAVKPHISKARVALTTLASLAPWPIVKVMALGLERALAFLENIESHPLMAQLKKAIDWVIKHAKDIKEKVLNNLEIKEAEARAQAFKDAMQEVPAAEQPAVRVAALINSYMLVRAKILKAVNAGKVEDFNQYLRVRAAQKLLAFYEKSMTSIETLADVNADMIALMDISACLISSEPSLTIEQARTLDQLTTQHFGKSVIPFVFEEMILAWNVDLEQLEANWKDLNKTLARDKILAKRLTLAKRLETLTSEEQVVLNDLLKSVESDAVKLEELANAIREKCNYVYASEGFLQLLEKGEDGLTAEGKGYMIERSSEVGRLIIDCAQNQKKWDDLSEEQQSLIVDFANIFEEDCRARTEAFTLVEVAA</sequence>